<dbReference type="InterPro" id="IPR050180">
    <property type="entry name" value="RNR_Ribonuclease"/>
</dbReference>
<dbReference type="GO" id="GO:0006402">
    <property type="term" value="P:mRNA catabolic process"/>
    <property type="evidence" value="ECO:0007669"/>
    <property type="project" value="TreeGrafter"/>
</dbReference>
<comment type="caution">
    <text evidence="2">The sequence shown here is derived from an EMBL/GenBank/DDBJ whole genome shotgun (WGS) entry which is preliminary data.</text>
</comment>
<feature type="domain" description="RNB" evidence="1">
    <location>
        <begin position="51"/>
        <end position="368"/>
    </location>
</feature>
<proteinExistence type="predicted"/>
<dbReference type="SMART" id="SM00955">
    <property type="entry name" value="RNB"/>
    <property type="match status" value="1"/>
</dbReference>
<evidence type="ECO:0000313" key="3">
    <source>
        <dbReference type="Proteomes" id="UP000277094"/>
    </source>
</evidence>
<organism evidence="2 3">
    <name type="scientific">Nocardioides marmorisolisilvae</name>
    <dbReference type="NCBI Taxonomy" id="1542737"/>
    <lineage>
        <taxon>Bacteria</taxon>
        <taxon>Bacillati</taxon>
        <taxon>Actinomycetota</taxon>
        <taxon>Actinomycetes</taxon>
        <taxon>Propionibacteriales</taxon>
        <taxon>Nocardioidaceae</taxon>
        <taxon>Nocardioides</taxon>
    </lineage>
</organism>
<dbReference type="PANTHER" id="PTHR23355:SF42">
    <property type="entry name" value="RIBONUCLEASE II, CHLOROPLASTIC_MITOCHONDRIAL"/>
    <property type="match status" value="1"/>
</dbReference>
<keyword evidence="3" id="KW-1185">Reference proteome</keyword>
<reference evidence="2 3" key="1">
    <citation type="submission" date="2018-11" db="EMBL/GenBank/DDBJ databases">
        <authorList>
            <person name="Li F."/>
        </authorList>
    </citation>
    <scope>NUCLEOTIDE SEQUENCE [LARGE SCALE GENOMIC DNA]</scope>
    <source>
        <strain evidence="2 3">KIS18-7</strain>
    </source>
</reference>
<dbReference type="Pfam" id="PF00773">
    <property type="entry name" value="RNB"/>
    <property type="match status" value="1"/>
</dbReference>
<dbReference type="OrthoDB" id="5800376at2"/>
<dbReference type="Proteomes" id="UP000277094">
    <property type="component" value="Unassembled WGS sequence"/>
</dbReference>
<dbReference type="GO" id="GO:0000932">
    <property type="term" value="C:P-body"/>
    <property type="evidence" value="ECO:0007669"/>
    <property type="project" value="TreeGrafter"/>
</dbReference>
<dbReference type="InterPro" id="IPR040596">
    <property type="entry name" value="RNase_II_C_S1"/>
</dbReference>
<name>A0A3N0DU60_9ACTN</name>
<sequence length="477" mass="51384">MSNRVLRVANSTALLEEGIKAIQAEQKLEPAFPADVVAAAVEAAKNPRLPDLDRTDLPFVTIDPVGSMDLDQAMHLERDGDGYVVHYAIADVAAFVDPGGPIDLEARRRGESMYGADDKIPLHPTELSEGAASLLPDQVRPAFLWTIKLNAEGAQVDAKVERARVRSVARLDYAGVQKSIDDGSADPMMLLLKEVGELRLHQEAERGGVNLPMPEQEIDCSTDPWTLEFRAVLPVENWNAQISLLTGFAAASMMVYGKVGVLRTLPPAQPDAVKRLHRTARALGIDWPAEQHYPDFIRSLDPTKPNHLAMVTACTMLLRGAGYVNFDGAIPEQPEHAALASEYAHVTAPLRRLVDRFGLEVCAALCAGTPVPDWAREGLAELPEIMRESGHKANAYENAVLNLVEAASLAGRIGESFTGVVVEADHEDPRKGDVVVRDVAVTAPISGGAALPVGEDLTAVLAEADPATRKVRFTHAG</sequence>
<dbReference type="AlphaFoldDB" id="A0A3N0DU60"/>
<dbReference type="GO" id="GO:0000175">
    <property type="term" value="F:3'-5'-RNA exonuclease activity"/>
    <property type="evidence" value="ECO:0007669"/>
    <property type="project" value="TreeGrafter"/>
</dbReference>
<dbReference type="RefSeq" id="WP_123233435.1">
    <property type="nucleotide sequence ID" value="NZ_RJSG01000002.1"/>
</dbReference>
<accession>A0A3N0DU60</accession>
<evidence type="ECO:0000313" key="2">
    <source>
        <dbReference type="EMBL" id="RNL78933.1"/>
    </source>
</evidence>
<dbReference type="InterPro" id="IPR012340">
    <property type="entry name" value="NA-bd_OB-fold"/>
</dbReference>
<dbReference type="InterPro" id="IPR001900">
    <property type="entry name" value="RNase_II/R"/>
</dbReference>
<dbReference type="Pfam" id="PF18614">
    <property type="entry name" value="RNase_II_C_S1"/>
    <property type="match status" value="1"/>
</dbReference>
<dbReference type="SUPFAM" id="SSF50249">
    <property type="entry name" value="Nucleic acid-binding proteins"/>
    <property type="match status" value="1"/>
</dbReference>
<protein>
    <submittedName>
        <fullName evidence="2">RNB domain-containing ribonuclease</fullName>
    </submittedName>
</protein>
<gene>
    <name evidence="2" type="ORF">EFL95_07735</name>
</gene>
<dbReference type="GO" id="GO:0003723">
    <property type="term" value="F:RNA binding"/>
    <property type="evidence" value="ECO:0007669"/>
    <property type="project" value="InterPro"/>
</dbReference>
<dbReference type="PANTHER" id="PTHR23355">
    <property type="entry name" value="RIBONUCLEASE"/>
    <property type="match status" value="1"/>
</dbReference>
<dbReference type="EMBL" id="RJSG01000002">
    <property type="protein sequence ID" value="RNL78933.1"/>
    <property type="molecule type" value="Genomic_DNA"/>
</dbReference>
<evidence type="ECO:0000259" key="1">
    <source>
        <dbReference type="SMART" id="SM00955"/>
    </source>
</evidence>